<dbReference type="EMBL" id="JAAZSQ010000004">
    <property type="protein sequence ID" value="NKX54168.1"/>
    <property type="molecule type" value="Genomic_DNA"/>
</dbReference>
<evidence type="ECO:0000313" key="1">
    <source>
        <dbReference type="EMBL" id="NKX54168.1"/>
    </source>
</evidence>
<dbReference type="RefSeq" id="WP_168485516.1">
    <property type="nucleotide sequence ID" value="NZ_JAAZSQ010000004.1"/>
</dbReference>
<organism evidence="1 2">
    <name type="scientific">Arthrobacter mobilis</name>
    <dbReference type="NCBI Taxonomy" id="2724944"/>
    <lineage>
        <taxon>Bacteria</taxon>
        <taxon>Bacillati</taxon>
        <taxon>Actinomycetota</taxon>
        <taxon>Actinomycetes</taxon>
        <taxon>Micrococcales</taxon>
        <taxon>Micrococcaceae</taxon>
        <taxon>Arthrobacter</taxon>
    </lineage>
</organism>
<protein>
    <submittedName>
        <fullName evidence="1">Uncharacterized protein</fullName>
    </submittedName>
</protein>
<accession>A0A7X6HDI6</accession>
<sequence length="52" mass="5370">MAFLGVDQAGGRERRALHSASFLPSDVAVEHAARVLAAMYVGAARMLGAVGD</sequence>
<keyword evidence="2" id="KW-1185">Reference proteome</keyword>
<comment type="caution">
    <text evidence="1">The sequence shown here is derived from an EMBL/GenBank/DDBJ whole genome shotgun (WGS) entry which is preliminary data.</text>
</comment>
<name>A0A7X6HDI6_9MICC</name>
<dbReference type="Proteomes" id="UP000544090">
    <property type="component" value="Unassembled WGS sequence"/>
</dbReference>
<gene>
    <name evidence="1" type="ORF">HGG74_06340</name>
</gene>
<reference evidence="1 2" key="1">
    <citation type="submission" date="2020-04" db="EMBL/GenBank/DDBJ databases">
        <title>Arthrobacter sp. nov.</title>
        <authorList>
            <person name="Liu S."/>
        </authorList>
    </citation>
    <scope>NUCLEOTIDE SEQUENCE [LARGE SCALE GENOMIC DNA]</scope>
    <source>
        <strain evidence="1 2">E918</strain>
    </source>
</reference>
<dbReference type="AlphaFoldDB" id="A0A7X6HDI6"/>
<evidence type="ECO:0000313" key="2">
    <source>
        <dbReference type="Proteomes" id="UP000544090"/>
    </source>
</evidence>
<proteinExistence type="predicted"/>